<gene>
    <name evidence="1" type="ORF">CINCED_3A016834</name>
</gene>
<protein>
    <submittedName>
        <fullName evidence="1">Uncharacterized protein</fullName>
    </submittedName>
</protein>
<name>A0A5E4NNA2_9HEMI</name>
<sequence length="110" mass="12856">MSINQHNYQNTITSSTSEVKNVKRCMLEHNYSKFSKRKITKRDKNVPEVTDIVEIQKPVVELKESLFVKSKANLSSIILPRKWFIELMVKDEENAKHLVQNVDLNSRRLG</sequence>
<keyword evidence="2" id="KW-1185">Reference proteome</keyword>
<accession>A0A5E4NNA2</accession>
<reference evidence="1 2" key="1">
    <citation type="submission" date="2019-08" db="EMBL/GenBank/DDBJ databases">
        <authorList>
            <person name="Alioto T."/>
            <person name="Alioto T."/>
            <person name="Gomez Garrido J."/>
        </authorList>
    </citation>
    <scope>NUCLEOTIDE SEQUENCE [LARGE SCALE GENOMIC DNA]</scope>
</reference>
<evidence type="ECO:0000313" key="2">
    <source>
        <dbReference type="Proteomes" id="UP000325440"/>
    </source>
</evidence>
<dbReference type="AlphaFoldDB" id="A0A5E4NNA2"/>
<dbReference type="Proteomes" id="UP000325440">
    <property type="component" value="Unassembled WGS sequence"/>
</dbReference>
<dbReference type="EMBL" id="CABPRJ010002386">
    <property type="protein sequence ID" value="VVC44732.1"/>
    <property type="molecule type" value="Genomic_DNA"/>
</dbReference>
<organism evidence="1 2">
    <name type="scientific">Cinara cedri</name>
    <dbReference type="NCBI Taxonomy" id="506608"/>
    <lineage>
        <taxon>Eukaryota</taxon>
        <taxon>Metazoa</taxon>
        <taxon>Ecdysozoa</taxon>
        <taxon>Arthropoda</taxon>
        <taxon>Hexapoda</taxon>
        <taxon>Insecta</taxon>
        <taxon>Pterygota</taxon>
        <taxon>Neoptera</taxon>
        <taxon>Paraneoptera</taxon>
        <taxon>Hemiptera</taxon>
        <taxon>Sternorrhyncha</taxon>
        <taxon>Aphidomorpha</taxon>
        <taxon>Aphidoidea</taxon>
        <taxon>Aphididae</taxon>
        <taxon>Lachninae</taxon>
        <taxon>Cinara</taxon>
    </lineage>
</organism>
<proteinExistence type="predicted"/>
<evidence type="ECO:0000313" key="1">
    <source>
        <dbReference type="EMBL" id="VVC44732.1"/>
    </source>
</evidence>